<dbReference type="SUPFAM" id="SSF53335">
    <property type="entry name" value="S-adenosyl-L-methionine-dependent methyltransferases"/>
    <property type="match status" value="1"/>
</dbReference>
<evidence type="ECO:0008006" key="3">
    <source>
        <dbReference type="Google" id="ProtNLM"/>
    </source>
</evidence>
<dbReference type="EMBL" id="CZDF01000166">
    <property type="protein sequence ID" value="CUR33899.1"/>
    <property type="molecule type" value="Genomic_DNA"/>
</dbReference>
<dbReference type="Proteomes" id="UP000184315">
    <property type="component" value="Unassembled WGS sequence"/>
</dbReference>
<gene>
    <name evidence="1" type="ORF">PL921460008</name>
</gene>
<name>A0A1J1LN34_9CYAN</name>
<protein>
    <recommendedName>
        <fullName evidence="3">Spermidine synthase</fullName>
    </recommendedName>
</protein>
<evidence type="ECO:0000313" key="1">
    <source>
        <dbReference type="EMBL" id="CUR33899.1"/>
    </source>
</evidence>
<proteinExistence type="predicted"/>
<evidence type="ECO:0000313" key="2">
    <source>
        <dbReference type="Proteomes" id="UP000184315"/>
    </source>
</evidence>
<dbReference type="STRING" id="671072.PL921460008"/>
<accession>A0A1J1LN34</accession>
<sequence length="254" mass="29310">MEEKLRELIAIAEELQQLQISPYPLLKIPEYQERRHGQWVLERQDGILMRGYFTFLQSASPNYVLRKGETVWMSLTPMELESQAHHAIAACGHTVIMGLGMGLLLYNVIQKDSVRQVTVVERDPEIVELLYQIANPKSWTGWDKVKIVIADALNWKPDEPVDFLSVDIWSKLGDMNLRSDGQRIQNHVQSQQVALWGQELDFISFLSEEGYEPPPTLKQYQEYIKTIEIPLIESQNPNYPGYCLQATSQAMEYN</sequence>
<dbReference type="CDD" id="cd02440">
    <property type="entry name" value="AdoMet_MTases"/>
    <property type="match status" value="1"/>
</dbReference>
<dbReference type="InterPro" id="IPR029063">
    <property type="entry name" value="SAM-dependent_MTases_sf"/>
</dbReference>
<dbReference type="RefSeq" id="WP_222425179.1">
    <property type="nucleotide sequence ID" value="NZ_LN889762.1"/>
</dbReference>
<keyword evidence="2" id="KW-1185">Reference proteome</keyword>
<dbReference type="Gene3D" id="3.40.50.150">
    <property type="entry name" value="Vaccinia Virus protein VP39"/>
    <property type="match status" value="1"/>
</dbReference>
<organism evidence="1 2">
    <name type="scientific">Planktothrix tepida PCC 9214</name>
    <dbReference type="NCBI Taxonomy" id="671072"/>
    <lineage>
        <taxon>Bacteria</taxon>
        <taxon>Bacillati</taxon>
        <taxon>Cyanobacteriota</taxon>
        <taxon>Cyanophyceae</taxon>
        <taxon>Oscillatoriophycideae</taxon>
        <taxon>Oscillatoriales</taxon>
        <taxon>Microcoleaceae</taxon>
        <taxon>Planktothrix</taxon>
    </lineage>
</organism>
<reference evidence="2" key="1">
    <citation type="submission" date="2015-10" db="EMBL/GenBank/DDBJ databases">
        <authorList>
            <person name="Regsiter A."/>
            <person name="william w."/>
        </authorList>
    </citation>
    <scope>NUCLEOTIDE SEQUENCE [LARGE SCALE GENOMIC DNA]</scope>
</reference>
<dbReference type="AlphaFoldDB" id="A0A1J1LN34"/>